<evidence type="ECO:0000313" key="2">
    <source>
        <dbReference type="EMBL" id="MBO0481818.1"/>
    </source>
</evidence>
<proteinExistence type="predicted"/>
<organism evidence="2 3">
    <name type="scientific">Candidatus Enterococcus courvalinii</name>
    <dbReference type="NCBI Taxonomy" id="2815329"/>
    <lineage>
        <taxon>Bacteria</taxon>
        <taxon>Bacillati</taxon>
        <taxon>Bacillota</taxon>
        <taxon>Bacilli</taxon>
        <taxon>Lactobacillales</taxon>
        <taxon>Enterococcaceae</taxon>
        <taxon>Enterococcus</taxon>
    </lineage>
</organism>
<gene>
    <name evidence="2" type="ORF">JZO71_05700</name>
</gene>
<accession>A0ABS3HZD2</accession>
<name>A0ABS3HZD2_9ENTE</name>
<dbReference type="Pfam" id="PF13274">
    <property type="entry name" value="SocA_Panacea"/>
    <property type="match status" value="1"/>
</dbReference>
<reference evidence="2 3" key="1">
    <citation type="submission" date="2021-03" db="EMBL/GenBank/DDBJ databases">
        <title>Enterococcal diversity collection.</title>
        <authorList>
            <person name="Gilmore M.S."/>
            <person name="Schwartzman J."/>
            <person name="Van Tyne D."/>
            <person name="Martin M."/>
            <person name="Earl A.M."/>
            <person name="Manson A.L."/>
            <person name="Straub T."/>
            <person name="Salamzade R."/>
            <person name="Saavedra J."/>
            <person name="Lebreton F."/>
            <person name="Prichula J."/>
            <person name="Schaufler K."/>
            <person name="Gaca A."/>
            <person name="Sgardioli B."/>
            <person name="Wagenaar J."/>
            <person name="Strong T."/>
        </authorList>
    </citation>
    <scope>NUCLEOTIDE SEQUENCE [LARGE SCALE GENOMIC DNA]</scope>
    <source>
        <strain evidence="2 3">MSG2901</strain>
    </source>
</reference>
<feature type="domain" description="Antitoxin SocA-like Panacea" evidence="1">
    <location>
        <begin position="27"/>
        <end position="136"/>
    </location>
</feature>
<evidence type="ECO:0000313" key="3">
    <source>
        <dbReference type="Proteomes" id="UP000664832"/>
    </source>
</evidence>
<evidence type="ECO:0000259" key="1">
    <source>
        <dbReference type="Pfam" id="PF13274"/>
    </source>
</evidence>
<dbReference type="RefSeq" id="WP_206898581.1">
    <property type="nucleotide sequence ID" value="NZ_JAFLWI010000006.1"/>
</dbReference>
<dbReference type="Proteomes" id="UP000664832">
    <property type="component" value="Unassembled WGS sequence"/>
</dbReference>
<keyword evidence="3" id="KW-1185">Reference proteome</keyword>
<dbReference type="InterPro" id="IPR025272">
    <property type="entry name" value="SocA_Panacea"/>
</dbReference>
<protein>
    <submittedName>
        <fullName evidence="2">DUF4065 domain-containing protein</fullName>
    </submittedName>
</protein>
<comment type="caution">
    <text evidence="2">The sequence shown here is derived from an EMBL/GenBank/DDBJ whole genome shotgun (WGS) entry which is preliminary data.</text>
</comment>
<dbReference type="EMBL" id="JAFLWI010000006">
    <property type="protein sequence ID" value="MBO0481818.1"/>
    <property type="molecule type" value="Genomic_DNA"/>
</dbReference>
<sequence length="170" mass="20148">MFSAMDIADFILQNRIDAGMPISNLELQKYLYFVNARFLFERNEPLFEEPLEKWKFGPVVSDVYHEYKNSQANKITELSSHESVEITDEGILFNANEFDINSIPLDVQSILNESIEHLSTFNPFELVEETHKHTEWRNDEAKIMNGEQHLVYDAELMRKYFIEHEEARIW</sequence>